<dbReference type="EMBL" id="BK014960">
    <property type="protein sequence ID" value="DAD84441.1"/>
    <property type="molecule type" value="Genomic_DNA"/>
</dbReference>
<dbReference type="SUPFAM" id="SSF56300">
    <property type="entry name" value="Metallo-dependent phosphatases"/>
    <property type="match status" value="1"/>
</dbReference>
<dbReference type="InterPro" id="IPR051918">
    <property type="entry name" value="STPP_CPPED1"/>
</dbReference>
<dbReference type="InterPro" id="IPR029052">
    <property type="entry name" value="Metallo-depent_PP-like"/>
</dbReference>
<dbReference type="PANTHER" id="PTHR43143:SF1">
    <property type="entry name" value="SERINE_THREONINE-PROTEIN PHOSPHATASE CPPED1"/>
    <property type="match status" value="1"/>
</dbReference>
<feature type="domain" description="Calcineurin-like phosphoesterase" evidence="1">
    <location>
        <begin position="380"/>
        <end position="595"/>
    </location>
</feature>
<dbReference type="InterPro" id="IPR004843">
    <property type="entry name" value="Calcineurin-like_PHP"/>
</dbReference>
<dbReference type="Gene3D" id="3.60.21.10">
    <property type="match status" value="1"/>
</dbReference>
<sequence>MKPFKEVIDGIRKAVMASEVREDIAQMGEYVEQFANTAGENIKKAIDPTLSLSGKAADAKATGDAVGAAEKDIGDLSNALKIVAPIVRNGSLGNTGNANAVSMKYSISWGKIKRAVVTMVSPPKNCTKYKWIYRTYSEGNVDTQSASRIIELDPYLFTTENHVIIENWADKAFGVGVLCYDSQDVPIPLRINSVGSDCFKIELVGEEPTTLVPSVLNGSLGNSNNEFYVRVGEVIPIPKDFAYIQFDFDDYGLGLDFTFSLWTYNETGVLGTKYSSRIQEISDLSKNYVSKSQISAEAKSYCIAVTATRNGERYALRSENIFDFIRIKYILYPELEIAEVNTRISTAEKDIGDLSNALETDITQIKKKLAQSRFGDCVSLLHFSDIHADRSALKKISEAIDNYNGNIDGSICTGDIVANSYGSISSWWNSKIMTCIGNHDSASYSSGTYDWTYLPMSERSALYIEPFEAFWGVNHEQGTSYYYKDFTNKKVRLIVIDTMLYMSDSTSSEASAQTVWLQTLLNTAKENGYHVIIATHAPNGLAKSMECSFSKYHTSERVMPIEKDCTLPNSIVDTVKTAIDGGLHFVGYICGHTHQDDIWVCAGDSRQLMYCIATSNVENINQWKNTDLWHGENCNAYNLVTINTSTKTLCLIRGGGANADKFVRERKMICFDYANAKLIR</sequence>
<proteinExistence type="predicted"/>
<reference evidence="2" key="1">
    <citation type="journal article" date="2021" name="Proc. Natl. Acad. Sci. U.S.A.">
        <title>A Catalog of Tens of Thousands of Viruses from Human Metagenomes Reveals Hidden Associations with Chronic Diseases.</title>
        <authorList>
            <person name="Tisza M.J."/>
            <person name="Buck C.B."/>
        </authorList>
    </citation>
    <scope>NUCLEOTIDE SEQUENCE</scope>
    <source>
        <strain evidence="2">CtCjb12</strain>
    </source>
</reference>
<organism evidence="2">
    <name type="scientific">Myoviridae sp. ctCjb12</name>
    <dbReference type="NCBI Taxonomy" id="2826631"/>
    <lineage>
        <taxon>Viruses</taxon>
        <taxon>Duplodnaviria</taxon>
        <taxon>Heunggongvirae</taxon>
        <taxon>Uroviricota</taxon>
        <taxon>Caudoviricetes</taxon>
    </lineage>
</organism>
<dbReference type="GO" id="GO:0016787">
    <property type="term" value="F:hydrolase activity"/>
    <property type="evidence" value="ECO:0007669"/>
    <property type="project" value="InterPro"/>
</dbReference>
<evidence type="ECO:0000313" key="2">
    <source>
        <dbReference type="EMBL" id="DAD84441.1"/>
    </source>
</evidence>
<dbReference type="Pfam" id="PF00149">
    <property type="entry name" value="Metallophos"/>
    <property type="match status" value="1"/>
</dbReference>
<dbReference type="PANTHER" id="PTHR43143">
    <property type="entry name" value="METALLOPHOSPHOESTERASE, CALCINEURIN SUPERFAMILY"/>
    <property type="match status" value="1"/>
</dbReference>
<accession>A0A8S5MQ47</accession>
<evidence type="ECO:0000259" key="1">
    <source>
        <dbReference type="Pfam" id="PF00149"/>
    </source>
</evidence>
<protein>
    <submittedName>
        <fullName evidence="2">Metallophosphatase domain protein</fullName>
    </submittedName>
</protein>
<name>A0A8S5MQ47_9CAUD</name>